<dbReference type="PANTHER" id="PTHR13299">
    <property type="entry name" value="PEROXISOMAL MEMBRANE PROTEIN PEX16"/>
    <property type="match status" value="1"/>
</dbReference>
<proteinExistence type="inferred from homology"/>
<dbReference type="GO" id="GO:0005778">
    <property type="term" value="C:peroxisomal membrane"/>
    <property type="evidence" value="ECO:0007669"/>
    <property type="project" value="UniProtKB-SubCell"/>
</dbReference>
<dbReference type="AlphaFoldDB" id="H2YT15"/>
<dbReference type="STRING" id="51511.ENSCSAVP00000008475"/>
<reference evidence="4" key="3">
    <citation type="submission" date="2025-09" db="UniProtKB">
        <authorList>
            <consortium name="Ensembl"/>
        </authorList>
    </citation>
    <scope>IDENTIFICATION</scope>
</reference>
<evidence type="ECO:0000313" key="4">
    <source>
        <dbReference type="Ensembl" id="ENSCSAVP00000008475.1"/>
    </source>
</evidence>
<reference evidence="5" key="1">
    <citation type="submission" date="2003-08" db="EMBL/GenBank/DDBJ databases">
        <authorList>
            <person name="Birren B."/>
            <person name="Nusbaum C."/>
            <person name="Abebe A."/>
            <person name="Abouelleil A."/>
            <person name="Adekoya E."/>
            <person name="Ait-zahra M."/>
            <person name="Allen N."/>
            <person name="Allen T."/>
            <person name="An P."/>
            <person name="Anderson M."/>
            <person name="Anderson S."/>
            <person name="Arachchi H."/>
            <person name="Armbruster J."/>
            <person name="Bachantsang P."/>
            <person name="Baldwin J."/>
            <person name="Barry A."/>
            <person name="Bayul T."/>
            <person name="Blitshsteyn B."/>
            <person name="Bloom T."/>
            <person name="Blye J."/>
            <person name="Boguslavskiy L."/>
            <person name="Borowsky M."/>
            <person name="Boukhgalter B."/>
            <person name="Brunache A."/>
            <person name="Butler J."/>
            <person name="Calixte N."/>
            <person name="Calvo S."/>
            <person name="Camarata J."/>
            <person name="Campo K."/>
            <person name="Chang J."/>
            <person name="Cheshatsang Y."/>
            <person name="Citroen M."/>
            <person name="Collymore A."/>
            <person name="Considine T."/>
            <person name="Cook A."/>
            <person name="Cooke P."/>
            <person name="Corum B."/>
            <person name="Cuomo C."/>
            <person name="David R."/>
            <person name="Dawoe T."/>
            <person name="Degray S."/>
            <person name="Dodge S."/>
            <person name="Dooley K."/>
            <person name="Dorje P."/>
            <person name="Dorjee K."/>
            <person name="Dorris L."/>
            <person name="Duffey N."/>
            <person name="Dupes A."/>
            <person name="Elkins T."/>
            <person name="Engels R."/>
            <person name="Erickson J."/>
            <person name="Farina A."/>
            <person name="Faro S."/>
            <person name="Ferreira P."/>
            <person name="Fischer H."/>
            <person name="Fitzgerald M."/>
            <person name="Foley K."/>
            <person name="Gage D."/>
            <person name="Galagan J."/>
            <person name="Gearin G."/>
            <person name="Gnerre S."/>
            <person name="Gnirke A."/>
            <person name="Goyette A."/>
            <person name="Graham J."/>
            <person name="Grandbois E."/>
            <person name="Gyaltsen K."/>
            <person name="Hafez N."/>
            <person name="Hagopian D."/>
            <person name="Hagos B."/>
            <person name="Hall J."/>
            <person name="Hatcher B."/>
            <person name="Heller A."/>
            <person name="Higgins H."/>
            <person name="Honan T."/>
            <person name="Horn A."/>
            <person name="Houde N."/>
            <person name="Hughes L."/>
            <person name="Hulme W."/>
            <person name="Husby E."/>
            <person name="Iliev I."/>
            <person name="Jaffe D."/>
            <person name="Jones C."/>
            <person name="Kamal M."/>
            <person name="Kamat A."/>
            <person name="Kamvysselis M."/>
            <person name="Karlsson E."/>
            <person name="Kells C."/>
            <person name="Kieu A."/>
            <person name="Kisner P."/>
            <person name="Kodira C."/>
            <person name="Kulbokas E."/>
            <person name="Labutti K."/>
            <person name="Lama D."/>
            <person name="Landers T."/>
            <person name="Leger J."/>
            <person name="Levine S."/>
            <person name="Lewis D."/>
            <person name="Lewis T."/>
            <person name="Lindblad-toh K."/>
            <person name="Liu X."/>
            <person name="Lokyitsang T."/>
            <person name="Lokyitsang Y."/>
            <person name="Lucien O."/>
            <person name="Lui A."/>
            <person name="Ma L.J."/>
            <person name="Mabbitt R."/>
            <person name="Macdonald J."/>
            <person name="Maclean C."/>
            <person name="Major J."/>
            <person name="Manning J."/>
            <person name="Marabella R."/>
            <person name="Maru K."/>
            <person name="Matthews C."/>
            <person name="Mauceli E."/>
            <person name="Mccarthy M."/>
            <person name="Mcdonough S."/>
            <person name="Mcghee T."/>
            <person name="Meldrim J."/>
            <person name="Meneus L."/>
            <person name="Mesirov J."/>
            <person name="Mihalev A."/>
            <person name="Mihova T."/>
            <person name="Mikkelsen T."/>
            <person name="Mlenga V."/>
            <person name="Moru K."/>
            <person name="Mozes J."/>
            <person name="Mulrain L."/>
            <person name="Munson G."/>
            <person name="Naylor J."/>
            <person name="Newes C."/>
            <person name="Nguyen C."/>
            <person name="Nguyen N."/>
            <person name="Nguyen T."/>
            <person name="Nicol R."/>
            <person name="Nielsen C."/>
            <person name="Nizzari M."/>
            <person name="Norbu C."/>
            <person name="Norbu N."/>
            <person name="O'donnell P."/>
            <person name="Okoawo O."/>
            <person name="O'leary S."/>
            <person name="Omotosho B."/>
            <person name="O'neill K."/>
            <person name="Osman S."/>
            <person name="Parker S."/>
            <person name="Perrin D."/>
            <person name="Phunkhang P."/>
            <person name="Piqani B."/>
            <person name="Purcell S."/>
            <person name="Rachupka T."/>
            <person name="Ramasamy U."/>
            <person name="Rameau R."/>
            <person name="Ray V."/>
            <person name="Raymond C."/>
            <person name="Retta R."/>
            <person name="Richardson S."/>
            <person name="Rise C."/>
            <person name="Rodriguez J."/>
            <person name="Rogers J."/>
            <person name="Rogov P."/>
            <person name="Rutman M."/>
            <person name="Schupbach R."/>
            <person name="Seaman C."/>
            <person name="Settipalli S."/>
            <person name="Sharpe T."/>
            <person name="Sheridan J."/>
            <person name="Sherpa N."/>
            <person name="Shi J."/>
            <person name="Smirnov S."/>
            <person name="Smith C."/>
            <person name="Sougnez C."/>
            <person name="Spencer B."/>
            <person name="Stalker J."/>
            <person name="Stange-thomann N."/>
            <person name="Stavropoulos S."/>
            <person name="Stetson K."/>
            <person name="Stone C."/>
            <person name="Stone S."/>
            <person name="Stubbs M."/>
            <person name="Talamas J."/>
            <person name="Tchuinga P."/>
            <person name="Tenzing P."/>
            <person name="Tesfaye S."/>
            <person name="Theodore J."/>
            <person name="Thoulutsang Y."/>
            <person name="Topham K."/>
            <person name="Towey S."/>
            <person name="Tsamla T."/>
            <person name="Tsomo N."/>
            <person name="Vallee D."/>
            <person name="Vassiliev H."/>
            <person name="Venkataraman V."/>
            <person name="Vinson J."/>
            <person name="Vo A."/>
            <person name="Wade C."/>
            <person name="Wang S."/>
            <person name="Wangchuk T."/>
            <person name="Wangdi T."/>
            <person name="Whittaker C."/>
            <person name="Wilkinson J."/>
            <person name="Wu Y."/>
            <person name="Wyman D."/>
            <person name="Yadav S."/>
            <person name="Yang S."/>
            <person name="Yang X."/>
            <person name="Yeager S."/>
            <person name="Yee E."/>
            <person name="Young G."/>
            <person name="Zainoun J."/>
            <person name="Zembeck L."/>
            <person name="Zimmer A."/>
            <person name="Zody M."/>
            <person name="Lander E."/>
        </authorList>
    </citation>
    <scope>NUCLEOTIDE SEQUENCE [LARGE SCALE GENOMIC DNA]</scope>
</reference>
<comment type="similarity">
    <text evidence="1 3">Belongs to the peroxin-16 family.</text>
</comment>
<name>H2YT15_CIOSA</name>
<dbReference type="GeneTree" id="ENSGT00390000017790"/>
<dbReference type="FunCoup" id="H2YT15">
    <property type="interactions" value="12"/>
</dbReference>
<accession>H2YT15</accession>
<evidence type="ECO:0000256" key="2">
    <source>
        <dbReference type="ARBA" id="ARBA00018577"/>
    </source>
</evidence>
<keyword evidence="3" id="KW-0962">Peroxisome biogenesis</keyword>
<dbReference type="InterPro" id="IPR013919">
    <property type="entry name" value="Pex16"/>
</dbReference>
<dbReference type="GO" id="GO:0007031">
    <property type="term" value="P:peroxisome organization"/>
    <property type="evidence" value="ECO:0007669"/>
    <property type="project" value="UniProtKB-KW"/>
</dbReference>
<dbReference type="OMA" id="NDYRPFW"/>
<dbReference type="HOGENOM" id="CLU_070601_0_0_1"/>
<dbReference type="InParanoid" id="H2YT15"/>
<dbReference type="Pfam" id="PF08610">
    <property type="entry name" value="Pex16"/>
    <property type="match status" value="1"/>
</dbReference>
<dbReference type="PANTHER" id="PTHR13299:SF0">
    <property type="entry name" value="PEROXISOMAL MEMBRANE PROTEIN PEX16"/>
    <property type="match status" value="1"/>
</dbReference>
<comment type="subcellular location">
    <subcellularLocation>
        <location evidence="3">Peroxisome membrane</location>
    </subcellularLocation>
</comment>
<keyword evidence="5" id="KW-1185">Reference proteome</keyword>
<evidence type="ECO:0000256" key="3">
    <source>
        <dbReference type="RuleBase" id="RU365003"/>
    </source>
</evidence>
<keyword evidence="3" id="KW-0576">Peroxisome</keyword>
<dbReference type="Proteomes" id="UP000007875">
    <property type="component" value="Unassembled WGS sequence"/>
</dbReference>
<evidence type="ECO:0000256" key="1">
    <source>
        <dbReference type="ARBA" id="ARBA00009505"/>
    </source>
</evidence>
<evidence type="ECO:0000313" key="5">
    <source>
        <dbReference type="Proteomes" id="UP000007875"/>
    </source>
</evidence>
<sequence>MSDFLKLARDKLSDNLLEVKQAYINFVSQNPEMVEQIEKTVKTSSYLFEALSKNYDNSIFISEIITSACNLFAYANNQILLKTQNFLSTNDGNKFLEKLKQVLTVVEFSQAFIEISAGRLGGSGARWAVIVVITIIKTILKCILLYMFDSGLQSPCMVTLINKSRVSSKTPDENANIYIGRRTGHRMATLNSSSSNYEDPGSSTEEGQCWNRYPTVLSQKEKIGECLHIVRPMLHLLATGAFGTRSLLPWLTALMVDTSSHALIQRNYKILRPFNPEEKQELRRRYANLLLYLVRSPIYDKVTGPRMHRTLAYLSEHVPLAQYVLEPLGKYIPAWQRVYFYVWGD</sequence>
<dbReference type="Ensembl" id="ENSCSAVT00000008584.1">
    <property type="protein sequence ID" value="ENSCSAVP00000008475.1"/>
    <property type="gene ID" value="ENSCSAVG00000005034.1"/>
</dbReference>
<dbReference type="eggNOG" id="KOG4546">
    <property type="taxonomic scope" value="Eukaryota"/>
</dbReference>
<organism evidence="4 5">
    <name type="scientific">Ciona savignyi</name>
    <name type="common">Pacific transparent sea squirt</name>
    <dbReference type="NCBI Taxonomy" id="51511"/>
    <lineage>
        <taxon>Eukaryota</taxon>
        <taxon>Metazoa</taxon>
        <taxon>Chordata</taxon>
        <taxon>Tunicata</taxon>
        <taxon>Ascidiacea</taxon>
        <taxon>Phlebobranchia</taxon>
        <taxon>Cionidae</taxon>
        <taxon>Ciona</taxon>
    </lineage>
</organism>
<reference evidence="4" key="2">
    <citation type="submission" date="2025-08" db="UniProtKB">
        <authorList>
            <consortium name="Ensembl"/>
        </authorList>
    </citation>
    <scope>IDENTIFICATION</scope>
</reference>
<protein>
    <recommendedName>
        <fullName evidence="2 3">Peroxisomal membrane protein PEX16</fullName>
    </recommendedName>
</protein>